<evidence type="ECO:0000256" key="1">
    <source>
        <dbReference type="SAM" id="Phobius"/>
    </source>
</evidence>
<sequence length="78" mass="8879">MLIAELVRRVHFYFTPMRDSNHLRVELMELVMVAHGQTLTHGKEISLFLGVTYPLTMMLGLFLLPVGIVNAVVDILQQ</sequence>
<keyword evidence="1" id="KW-0812">Transmembrane</keyword>
<accession>A0A376ES71</accession>
<keyword evidence="1" id="KW-1133">Transmembrane helix</keyword>
<feature type="transmembrane region" description="Helical" evidence="1">
    <location>
        <begin position="51"/>
        <end position="73"/>
    </location>
</feature>
<protein>
    <submittedName>
        <fullName evidence="2">Uncharacterized protein</fullName>
    </submittedName>
</protein>
<dbReference type="Proteomes" id="UP000255163">
    <property type="component" value="Unassembled WGS sequence"/>
</dbReference>
<organism evidence="2 3">
    <name type="scientific">Enterobacter asburiae</name>
    <dbReference type="NCBI Taxonomy" id="61645"/>
    <lineage>
        <taxon>Bacteria</taxon>
        <taxon>Pseudomonadati</taxon>
        <taxon>Pseudomonadota</taxon>
        <taxon>Gammaproteobacteria</taxon>
        <taxon>Enterobacterales</taxon>
        <taxon>Enterobacteriaceae</taxon>
        <taxon>Enterobacter</taxon>
        <taxon>Enterobacter cloacae complex</taxon>
    </lineage>
</organism>
<dbReference type="AlphaFoldDB" id="A0A376ES71"/>
<keyword evidence="1" id="KW-0472">Membrane</keyword>
<reference evidence="2 3" key="1">
    <citation type="submission" date="2018-06" db="EMBL/GenBank/DDBJ databases">
        <authorList>
            <consortium name="Pathogen Informatics"/>
            <person name="Doyle S."/>
        </authorList>
    </citation>
    <scope>NUCLEOTIDE SEQUENCE [LARGE SCALE GENOMIC DNA]</scope>
    <source>
        <strain evidence="2 3">NCTC12123</strain>
    </source>
</reference>
<dbReference type="EMBL" id="UFYI01000001">
    <property type="protein sequence ID" value="STD13705.1"/>
    <property type="molecule type" value="Genomic_DNA"/>
</dbReference>
<evidence type="ECO:0000313" key="2">
    <source>
        <dbReference type="EMBL" id="STD13705.1"/>
    </source>
</evidence>
<proteinExistence type="predicted"/>
<evidence type="ECO:0000313" key="3">
    <source>
        <dbReference type="Proteomes" id="UP000255163"/>
    </source>
</evidence>
<name>A0A376ES71_ENTAS</name>
<gene>
    <name evidence="2" type="ORF">NCTC12123_00002</name>
</gene>